<dbReference type="VEuPathDB" id="FungiDB:RhiirFUN_005488"/>
<feature type="non-terminal residue" evidence="1">
    <location>
        <position position="1"/>
    </location>
</feature>
<comment type="caution">
    <text evidence="1">The sequence shown here is derived from an EMBL/GenBank/DDBJ whole genome shotgun (WGS) entry which is preliminary data.</text>
</comment>
<evidence type="ECO:0000313" key="2">
    <source>
        <dbReference type="Proteomes" id="UP000232722"/>
    </source>
</evidence>
<organism evidence="1 2">
    <name type="scientific">Rhizophagus irregularis</name>
    <dbReference type="NCBI Taxonomy" id="588596"/>
    <lineage>
        <taxon>Eukaryota</taxon>
        <taxon>Fungi</taxon>
        <taxon>Fungi incertae sedis</taxon>
        <taxon>Mucoromycota</taxon>
        <taxon>Glomeromycotina</taxon>
        <taxon>Glomeromycetes</taxon>
        <taxon>Glomerales</taxon>
        <taxon>Glomeraceae</taxon>
        <taxon>Rhizophagus</taxon>
    </lineage>
</organism>
<dbReference type="VEuPathDB" id="FungiDB:RhiirA1_474814"/>
<accession>A0A2N0NPV2</accession>
<dbReference type="Proteomes" id="UP000232722">
    <property type="component" value="Unassembled WGS sequence"/>
</dbReference>
<proteinExistence type="predicted"/>
<evidence type="ECO:0008006" key="3">
    <source>
        <dbReference type="Google" id="ProtNLM"/>
    </source>
</evidence>
<dbReference type="EMBL" id="LLXJ01003776">
    <property type="protein sequence ID" value="PKB96597.1"/>
    <property type="molecule type" value="Genomic_DNA"/>
</dbReference>
<dbReference type="VEuPathDB" id="FungiDB:FUN_002231"/>
<dbReference type="VEuPathDB" id="FungiDB:FUN_022418"/>
<dbReference type="VEuPathDB" id="FungiDB:RhiirA1_494414"/>
<reference evidence="1 2" key="2">
    <citation type="submission" date="2017-09" db="EMBL/GenBank/DDBJ databases">
        <title>Extensive intraspecific genome diversity in a model arbuscular mycorrhizal fungus.</title>
        <authorList>
            <person name="Chen E.C."/>
            <person name="Morin E."/>
            <person name="Beaudet D."/>
            <person name="Noel J."/>
            <person name="Ndikumana S."/>
            <person name="Charron P."/>
            <person name="St-Onge C."/>
            <person name="Giorgi J."/>
            <person name="Grigoriev I.V."/>
            <person name="Roux C."/>
            <person name="Martin F.M."/>
            <person name="Corradi N."/>
        </authorList>
    </citation>
    <scope>NUCLEOTIDE SEQUENCE [LARGE SCALE GENOMIC DNA]</scope>
    <source>
        <strain evidence="1 2">A5</strain>
    </source>
</reference>
<protein>
    <recommendedName>
        <fullName evidence="3">BED-type domain-containing protein</fullName>
    </recommendedName>
</protein>
<dbReference type="AlphaFoldDB" id="A0A2N0NPV2"/>
<sequence length="266" mass="30775">FHLYVYLLIIFNKKADHDKNIYKRKKPSFTQKYFEKSINDKGDEIRICKILDESGKRCDQEYKNVGSSTENLIVHLRDKHEIIMQDDTAVLKKILLSNFKQIYAYQLIGKARIFDLASKVPQNVGEFLDEDTVFDFEIVETRPIDFDDDEVISNIIKESISIKNLLDITALLDPHYKNLDFIEIDTKKERIIQKLRDEIGKVVVPESETLNNPAPSIDIESSIHSHKEYRQQRQSKTKKAILNMILGQLGACQKSADFSQLVAIPT</sequence>
<name>A0A2N0NPV2_9GLOM</name>
<gene>
    <name evidence="1" type="ORF">RhiirA5_385239</name>
</gene>
<evidence type="ECO:0000313" key="1">
    <source>
        <dbReference type="EMBL" id="PKB96597.1"/>
    </source>
</evidence>
<reference evidence="1 2" key="1">
    <citation type="submission" date="2016-04" db="EMBL/GenBank/DDBJ databases">
        <title>Genome analyses suggest a sexual origin of heterokaryosis in a supposedly ancient asexual fungus.</title>
        <authorList>
            <person name="Ropars J."/>
            <person name="Sedzielewska K."/>
            <person name="Noel J."/>
            <person name="Charron P."/>
            <person name="Farinelli L."/>
            <person name="Marton T."/>
            <person name="Kruger M."/>
            <person name="Pelin A."/>
            <person name="Brachmann A."/>
            <person name="Corradi N."/>
        </authorList>
    </citation>
    <scope>NUCLEOTIDE SEQUENCE [LARGE SCALE GENOMIC DNA]</scope>
    <source>
        <strain evidence="1 2">A5</strain>
    </source>
</reference>